<evidence type="ECO:0000313" key="4">
    <source>
        <dbReference type="EMBL" id="KAF9540571.1"/>
    </source>
</evidence>
<keyword evidence="1" id="KW-0479">Metal-binding</keyword>
<dbReference type="EMBL" id="JAABOA010007539">
    <property type="protein sequence ID" value="KAF9540571.1"/>
    <property type="molecule type" value="Genomic_DNA"/>
</dbReference>
<evidence type="ECO:0000256" key="1">
    <source>
        <dbReference type="PROSITE-ProRule" id="PRU00042"/>
    </source>
</evidence>
<evidence type="ECO:0000313" key="5">
    <source>
        <dbReference type="Proteomes" id="UP000780801"/>
    </source>
</evidence>
<feature type="non-terminal residue" evidence="4">
    <location>
        <position position="65"/>
    </location>
</feature>
<dbReference type="InterPro" id="IPR013087">
    <property type="entry name" value="Znf_C2H2_type"/>
</dbReference>
<sequence length="65" mass="7372">VEMSGHELDASLSDPQETSSAHKCDPCSLVFRSAKDFKEHKRDRHPSKVRIRILDEIGGIVQRDL</sequence>
<protein>
    <recommendedName>
        <fullName evidence="3">C2H2-type domain-containing protein</fullName>
    </recommendedName>
</protein>
<dbReference type="AlphaFoldDB" id="A0A9P6F2F3"/>
<evidence type="ECO:0000256" key="2">
    <source>
        <dbReference type="SAM" id="MobiDB-lite"/>
    </source>
</evidence>
<proteinExistence type="predicted"/>
<feature type="non-terminal residue" evidence="4">
    <location>
        <position position="1"/>
    </location>
</feature>
<dbReference type="GO" id="GO:0008270">
    <property type="term" value="F:zinc ion binding"/>
    <property type="evidence" value="ECO:0007669"/>
    <property type="project" value="UniProtKB-KW"/>
</dbReference>
<dbReference type="PROSITE" id="PS00028">
    <property type="entry name" value="ZINC_FINGER_C2H2_1"/>
    <property type="match status" value="1"/>
</dbReference>
<keyword evidence="1" id="KW-0862">Zinc</keyword>
<reference evidence="4" key="1">
    <citation type="journal article" date="2020" name="Fungal Divers.">
        <title>Resolving the Mortierellaceae phylogeny through synthesis of multi-gene phylogenetics and phylogenomics.</title>
        <authorList>
            <person name="Vandepol N."/>
            <person name="Liber J."/>
            <person name="Desiro A."/>
            <person name="Na H."/>
            <person name="Kennedy M."/>
            <person name="Barry K."/>
            <person name="Grigoriev I.V."/>
            <person name="Miller A.N."/>
            <person name="O'Donnell K."/>
            <person name="Stajich J.E."/>
            <person name="Bonito G."/>
        </authorList>
    </citation>
    <scope>NUCLEOTIDE SEQUENCE</scope>
    <source>
        <strain evidence="4">KOD1015</strain>
    </source>
</reference>
<dbReference type="PROSITE" id="PS50157">
    <property type="entry name" value="ZINC_FINGER_C2H2_2"/>
    <property type="match status" value="1"/>
</dbReference>
<name>A0A9P6F2F3_9FUNG</name>
<dbReference type="Proteomes" id="UP000780801">
    <property type="component" value="Unassembled WGS sequence"/>
</dbReference>
<gene>
    <name evidence="4" type="ORF">BGW38_009862</name>
</gene>
<keyword evidence="5" id="KW-1185">Reference proteome</keyword>
<feature type="region of interest" description="Disordered" evidence="2">
    <location>
        <begin position="1"/>
        <end position="25"/>
    </location>
</feature>
<feature type="domain" description="C2H2-type" evidence="3">
    <location>
        <begin position="22"/>
        <end position="50"/>
    </location>
</feature>
<comment type="caution">
    <text evidence="4">The sequence shown here is derived from an EMBL/GenBank/DDBJ whole genome shotgun (WGS) entry which is preliminary data.</text>
</comment>
<evidence type="ECO:0000259" key="3">
    <source>
        <dbReference type="PROSITE" id="PS50157"/>
    </source>
</evidence>
<keyword evidence="1" id="KW-0863">Zinc-finger</keyword>
<accession>A0A9P6F2F3</accession>
<organism evidence="4 5">
    <name type="scientific">Lunasporangiospora selenospora</name>
    <dbReference type="NCBI Taxonomy" id="979761"/>
    <lineage>
        <taxon>Eukaryota</taxon>
        <taxon>Fungi</taxon>
        <taxon>Fungi incertae sedis</taxon>
        <taxon>Mucoromycota</taxon>
        <taxon>Mortierellomycotina</taxon>
        <taxon>Mortierellomycetes</taxon>
        <taxon>Mortierellales</taxon>
        <taxon>Mortierellaceae</taxon>
        <taxon>Lunasporangiospora</taxon>
    </lineage>
</organism>